<dbReference type="SUPFAM" id="SSF48452">
    <property type="entry name" value="TPR-like"/>
    <property type="match status" value="1"/>
</dbReference>
<organism evidence="2 3">
    <name type="scientific">Dictyobacter arantiisoli</name>
    <dbReference type="NCBI Taxonomy" id="2014874"/>
    <lineage>
        <taxon>Bacteria</taxon>
        <taxon>Bacillati</taxon>
        <taxon>Chloroflexota</taxon>
        <taxon>Ktedonobacteria</taxon>
        <taxon>Ktedonobacterales</taxon>
        <taxon>Dictyobacteraceae</taxon>
        <taxon>Dictyobacter</taxon>
    </lineage>
</organism>
<protein>
    <recommendedName>
        <fullName evidence="1">Bacterial transcriptional activator domain-containing protein</fullName>
    </recommendedName>
</protein>
<comment type="caution">
    <text evidence="2">The sequence shown here is derived from an EMBL/GenBank/DDBJ whole genome shotgun (WGS) entry which is preliminary data.</text>
</comment>
<dbReference type="InterPro" id="IPR005158">
    <property type="entry name" value="BTAD"/>
</dbReference>
<keyword evidence="3" id="KW-1185">Reference proteome</keyword>
<sequence length="386" mass="44897">MNSFDKDNMQDSTNTSRNLSVKHLFERGIEYIQQGRYNEGMPLLKIASEHLTPAQEHIAHLLDLLMKEYTRYSQLQHKMQEVSDHFIEIQEEIKSKNTTFNALCISLLNETEHTSISQGGIHGAQKLSLVEEDKGHSLYAICLAPFEIRYCGTPIPLCPNRNAQAILRYLVAQTDHSTTADTLMALFWPEDPEKVALRKLNVTMSILRRCLQDGSGLQDKYILYKNSIYQLNPALHVHSDVDEFMLLYNTGRKLKGENAVSYYEIANSLYIRPFLMEDLYADWSFAFREQLRQIHLEMCHTLAEHYLRQCSYENAVRCANEIIEENRCDEAAYRLLMRIYALQGRRNDALRQYQLCKQVLLEDLNLRPMPETTTLCQAIMRGEMHF</sequence>
<dbReference type="InterPro" id="IPR051677">
    <property type="entry name" value="AfsR-DnrI-RedD_regulator"/>
</dbReference>
<accession>A0A5A5T9Y2</accession>
<reference evidence="2 3" key="1">
    <citation type="submission" date="2019-01" db="EMBL/GenBank/DDBJ databases">
        <title>Draft genome sequence of Dictyobacter sp. Uno17.</title>
        <authorList>
            <person name="Wang C.M."/>
            <person name="Zheng Y."/>
            <person name="Sakai Y."/>
            <person name="Abe K."/>
            <person name="Yokota A."/>
            <person name="Yabe S."/>
        </authorList>
    </citation>
    <scope>NUCLEOTIDE SEQUENCE [LARGE SCALE GENOMIC DNA]</scope>
    <source>
        <strain evidence="2 3">Uno17</strain>
    </source>
</reference>
<evidence type="ECO:0000313" key="2">
    <source>
        <dbReference type="EMBL" id="GCF07956.1"/>
    </source>
</evidence>
<evidence type="ECO:0000259" key="1">
    <source>
        <dbReference type="SMART" id="SM01043"/>
    </source>
</evidence>
<evidence type="ECO:0000313" key="3">
    <source>
        <dbReference type="Proteomes" id="UP000322530"/>
    </source>
</evidence>
<dbReference type="Gene3D" id="1.10.10.10">
    <property type="entry name" value="Winged helix-like DNA-binding domain superfamily/Winged helix DNA-binding domain"/>
    <property type="match status" value="1"/>
</dbReference>
<dbReference type="EMBL" id="BIXY01000016">
    <property type="protein sequence ID" value="GCF07956.1"/>
    <property type="molecule type" value="Genomic_DNA"/>
</dbReference>
<feature type="domain" description="Bacterial transcriptional activator" evidence="1">
    <location>
        <begin position="239"/>
        <end position="380"/>
    </location>
</feature>
<dbReference type="RefSeq" id="WP_149400958.1">
    <property type="nucleotide sequence ID" value="NZ_BIXY01000016.1"/>
</dbReference>
<dbReference type="PANTHER" id="PTHR35807">
    <property type="entry name" value="TRANSCRIPTIONAL REGULATOR REDD-RELATED"/>
    <property type="match status" value="1"/>
</dbReference>
<gene>
    <name evidence="2" type="ORF">KDI_15200</name>
</gene>
<dbReference type="Gene3D" id="1.25.40.10">
    <property type="entry name" value="Tetratricopeptide repeat domain"/>
    <property type="match status" value="1"/>
</dbReference>
<dbReference type="OrthoDB" id="142950at2"/>
<proteinExistence type="predicted"/>
<dbReference type="Proteomes" id="UP000322530">
    <property type="component" value="Unassembled WGS sequence"/>
</dbReference>
<dbReference type="SUPFAM" id="SSF46894">
    <property type="entry name" value="C-terminal effector domain of the bipartite response regulators"/>
    <property type="match status" value="1"/>
</dbReference>
<dbReference type="SMART" id="SM01043">
    <property type="entry name" value="BTAD"/>
    <property type="match status" value="1"/>
</dbReference>
<dbReference type="InterPro" id="IPR011990">
    <property type="entry name" value="TPR-like_helical_dom_sf"/>
</dbReference>
<name>A0A5A5T9Y2_9CHLR</name>
<dbReference type="InterPro" id="IPR036388">
    <property type="entry name" value="WH-like_DNA-bd_sf"/>
</dbReference>
<dbReference type="AlphaFoldDB" id="A0A5A5T9Y2"/>
<dbReference type="Pfam" id="PF03704">
    <property type="entry name" value="BTAD"/>
    <property type="match status" value="1"/>
</dbReference>
<dbReference type="GO" id="GO:0006355">
    <property type="term" value="P:regulation of DNA-templated transcription"/>
    <property type="evidence" value="ECO:0007669"/>
    <property type="project" value="InterPro"/>
</dbReference>
<dbReference type="InterPro" id="IPR016032">
    <property type="entry name" value="Sig_transdc_resp-reg_C-effctor"/>
</dbReference>
<dbReference type="GO" id="GO:0003677">
    <property type="term" value="F:DNA binding"/>
    <property type="evidence" value="ECO:0007669"/>
    <property type="project" value="InterPro"/>
</dbReference>